<dbReference type="InterPro" id="IPR011009">
    <property type="entry name" value="Kinase-like_dom_sf"/>
</dbReference>
<keyword evidence="5" id="KW-0067">ATP-binding</keyword>
<dbReference type="GO" id="GO:0010506">
    <property type="term" value="P:regulation of autophagy"/>
    <property type="evidence" value="ECO:0007669"/>
    <property type="project" value="InterPro"/>
</dbReference>
<dbReference type="CDD" id="cd14014">
    <property type="entry name" value="STKc_PknB_like"/>
    <property type="match status" value="1"/>
</dbReference>
<dbReference type="GO" id="GO:0005524">
    <property type="term" value="F:ATP binding"/>
    <property type="evidence" value="ECO:0007669"/>
    <property type="project" value="UniProtKB-KW"/>
</dbReference>
<dbReference type="SMART" id="SM00220">
    <property type="entry name" value="S_TKc"/>
    <property type="match status" value="1"/>
</dbReference>
<dbReference type="PROSITE" id="PS50011">
    <property type="entry name" value="PROTEIN_KINASE_DOM"/>
    <property type="match status" value="1"/>
</dbReference>
<evidence type="ECO:0000256" key="1">
    <source>
        <dbReference type="ARBA" id="ARBA00022527"/>
    </source>
</evidence>
<dbReference type="GO" id="GO:0000407">
    <property type="term" value="C:phagophore assembly site"/>
    <property type="evidence" value="ECO:0007669"/>
    <property type="project" value="TreeGrafter"/>
</dbReference>
<feature type="transmembrane region" description="Helical" evidence="6">
    <location>
        <begin position="243"/>
        <end position="262"/>
    </location>
</feature>
<dbReference type="InterPro" id="IPR045269">
    <property type="entry name" value="Atg1-like"/>
</dbReference>
<dbReference type="SUPFAM" id="SSF56112">
    <property type="entry name" value="Protein kinase-like (PK-like)"/>
    <property type="match status" value="1"/>
</dbReference>
<dbReference type="GO" id="GO:0005829">
    <property type="term" value="C:cytosol"/>
    <property type="evidence" value="ECO:0007669"/>
    <property type="project" value="TreeGrafter"/>
</dbReference>
<keyword evidence="6" id="KW-0472">Membrane</keyword>
<keyword evidence="1" id="KW-0723">Serine/threonine-protein kinase</keyword>
<organism evidence="8">
    <name type="scientific">marine sediment metagenome</name>
    <dbReference type="NCBI Taxonomy" id="412755"/>
    <lineage>
        <taxon>unclassified sequences</taxon>
        <taxon>metagenomes</taxon>
        <taxon>ecological metagenomes</taxon>
    </lineage>
</organism>
<keyword evidence="3" id="KW-0547">Nucleotide-binding</keyword>
<dbReference type="PANTHER" id="PTHR24348">
    <property type="entry name" value="SERINE/THREONINE-PROTEIN KINASE UNC-51-RELATED"/>
    <property type="match status" value="1"/>
</dbReference>
<accession>X1RID1</accession>
<evidence type="ECO:0000256" key="4">
    <source>
        <dbReference type="ARBA" id="ARBA00022777"/>
    </source>
</evidence>
<feature type="domain" description="Protein kinase" evidence="7">
    <location>
        <begin position="1"/>
        <end position="209"/>
    </location>
</feature>
<dbReference type="Pfam" id="PF07676">
    <property type="entry name" value="PD40"/>
    <property type="match status" value="3"/>
</dbReference>
<protein>
    <recommendedName>
        <fullName evidence="7">Protein kinase domain-containing protein</fullName>
    </recommendedName>
</protein>
<dbReference type="Gene3D" id="2.120.10.30">
    <property type="entry name" value="TolB, C-terminal domain"/>
    <property type="match status" value="2"/>
</dbReference>
<comment type="caution">
    <text evidence="8">The sequence shown here is derived from an EMBL/GenBank/DDBJ whole genome shotgun (WGS) entry which is preliminary data.</text>
</comment>
<dbReference type="GO" id="GO:0005776">
    <property type="term" value="C:autophagosome"/>
    <property type="evidence" value="ECO:0007669"/>
    <property type="project" value="TreeGrafter"/>
</dbReference>
<evidence type="ECO:0000256" key="5">
    <source>
        <dbReference type="ARBA" id="ARBA00022840"/>
    </source>
</evidence>
<dbReference type="SUPFAM" id="SSF82171">
    <property type="entry name" value="DPP6 N-terminal domain-like"/>
    <property type="match status" value="1"/>
</dbReference>
<dbReference type="PROSITE" id="PS00108">
    <property type="entry name" value="PROTEIN_KINASE_ST"/>
    <property type="match status" value="1"/>
</dbReference>
<feature type="non-terminal residue" evidence="8">
    <location>
        <position position="1"/>
    </location>
</feature>
<name>X1RID1_9ZZZZ</name>
<dbReference type="InterPro" id="IPR000719">
    <property type="entry name" value="Prot_kinase_dom"/>
</dbReference>
<evidence type="ECO:0000259" key="7">
    <source>
        <dbReference type="PROSITE" id="PS50011"/>
    </source>
</evidence>
<dbReference type="InterPro" id="IPR011042">
    <property type="entry name" value="6-blade_b-propeller_TolB-like"/>
</dbReference>
<keyword evidence="6" id="KW-1133">Transmembrane helix</keyword>
<evidence type="ECO:0000256" key="2">
    <source>
        <dbReference type="ARBA" id="ARBA00022679"/>
    </source>
</evidence>
<evidence type="ECO:0000313" key="8">
    <source>
        <dbReference type="EMBL" id="GAI80467.1"/>
    </source>
</evidence>
<dbReference type="GO" id="GO:0016020">
    <property type="term" value="C:membrane"/>
    <property type="evidence" value="ECO:0007669"/>
    <property type="project" value="TreeGrafter"/>
</dbReference>
<dbReference type="FunFam" id="1.10.510.10:FF:000021">
    <property type="entry name" value="Serine/threonine protein kinase"/>
    <property type="match status" value="1"/>
</dbReference>
<reference evidence="8" key="1">
    <citation type="journal article" date="2014" name="Front. Microbiol.">
        <title>High frequency of phylogenetically diverse reductive dehalogenase-homologous genes in deep subseafloor sedimentary metagenomes.</title>
        <authorList>
            <person name="Kawai M."/>
            <person name="Futagami T."/>
            <person name="Toyoda A."/>
            <person name="Takaki Y."/>
            <person name="Nishi S."/>
            <person name="Hori S."/>
            <person name="Arai W."/>
            <person name="Tsubouchi T."/>
            <person name="Morono Y."/>
            <person name="Uchiyama I."/>
            <person name="Ito T."/>
            <person name="Fujiyama A."/>
            <person name="Inagaki F."/>
            <person name="Takami H."/>
        </authorList>
    </citation>
    <scope>NUCLEOTIDE SEQUENCE</scope>
    <source>
        <strain evidence="8">Expedition CK06-06</strain>
    </source>
</reference>
<dbReference type="Pfam" id="PF00069">
    <property type="entry name" value="Pkinase"/>
    <property type="match status" value="1"/>
</dbReference>
<feature type="non-terminal residue" evidence="8">
    <location>
        <position position="445"/>
    </location>
</feature>
<dbReference type="GO" id="GO:0004674">
    <property type="term" value="F:protein serine/threonine kinase activity"/>
    <property type="evidence" value="ECO:0007669"/>
    <property type="project" value="UniProtKB-KW"/>
</dbReference>
<proteinExistence type="predicted"/>
<evidence type="ECO:0000256" key="3">
    <source>
        <dbReference type="ARBA" id="ARBA00022741"/>
    </source>
</evidence>
<dbReference type="InterPro" id="IPR011659">
    <property type="entry name" value="WD40"/>
</dbReference>
<sequence length="445" mass="49569">ELKTARMISQKNVCRMFDIGEAEETHFITMEYIRGEDLKSLIRKMGHLSAGQAISIAKQVCEGLTEAHKLGVVHRDLKPQNIMVDREGYARIMDFGIARSLESKGITVAGMIIGTPEYMSPEQAEAKDVDHRSDIYSLGVILYEMVTGQLPFEGDTPLSIAMKHKSEEFKAPRILNPLIPEDLNDLIIKCLEKEKGNRYKSVEDLHRDLDSIEKNIPLTQRVVPKRKPLTSKEITVKFNLKKVFISAFIVIILIAIAGYFLLRPDRVETIIQIGTTKQISYETGLELDPNVSPDGKMVALASGPLGRTHLMVRQVVGGRTLEITEDFPGNQRWPQLSPDGAQLAFYSDGSIYIVPALGGIPKRIIEKKSNSSAYSPAWSPDGKKIAYVQNDSINTFNLDSGESEKIIDAKEAHCLSWSPDGSKIAYVLGNLAFVFSEFDIPEALY</sequence>
<keyword evidence="6" id="KW-0812">Transmembrane</keyword>
<dbReference type="EMBL" id="BARW01006768">
    <property type="protein sequence ID" value="GAI80467.1"/>
    <property type="molecule type" value="Genomic_DNA"/>
</dbReference>
<keyword evidence="2" id="KW-0808">Transferase</keyword>
<evidence type="ECO:0000256" key="6">
    <source>
        <dbReference type="SAM" id="Phobius"/>
    </source>
</evidence>
<dbReference type="GO" id="GO:0000045">
    <property type="term" value="P:autophagosome assembly"/>
    <property type="evidence" value="ECO:0007669"/>
    <property type="project" value="TreeGrafter"/>
</dbReference>
<dbReference type="InterPro" id="IPR008271">
    <property type="entry name" value="Ser/Thr_kinase_AS"/>
</dbReference>
<dbReference type="PANTHER" id="PTHR24348:SF22">
    <property type="entry name" value="NON-SPECIFIC SERINE_THREONINE PROTEIN KINASE"/>
    <property type="match status" value="1"/>
</dbReference>
<keyword evidence="4" id="KW-0418">Kinase</keyword>
<dbReference type="Gene3D" id="1.10.510.10">
    <property type="entry name" value="Transferase(Phosphotransferase) domain 1"/>
    <property type="match status" value="1"/>
</dbReference>
<gene>
    <name evidence="8" type="ORF">S12H4_14208</name>
</gene>
<dbReference type="AlphaFoldDB" id="X1RID1"/>